<evidence type="ECO:0000256" key="1">
    <source>
        <dbReference type="SAM" id="MobiDB-lite"/>
    </source>
</evidence>
<dbReference type="EMBL" id="GL379857">
    <property type="protein sequence ID" value="EGT56855.1"/>
    <property type="molecule type" value="Genomic_DNA"/>
</dbReference>
<dbReference type="HOGENOM" id="CLU_1278623_0_0_1"/>
<evidence type="ECO:0000313" key="2">
    <source>
        <dbReference type="EMBL" id="EGT56855.1"/>
    </source>
</evidence>
<dbReference type="InParanoid" id="G0NBC2"/>
<gene>
    <name evidence="2" type="ORF">CAEBREN_02850</name>
</gene>
<dbReference type="Proteomes" id="UP000008068">
    <property type="component" value="Unassembled WGS sequence"/>
</dbReference>
<sequence length="216" mass="24906">MDEEILLDYEESDEDTSDRPKIDEKDLLRATPEEPTRDAPEQPTPKKPKFRIPKIRAVSPLLDRAAKELDEMKKEKEQREAERKKRKLERGRRRQEAKKRRAEERKNGTLKPRQLTEAQIHHRQLHHQARQQRNEERSSAGQHAEMHAMIAKQAAEIFINRFLAPGRGNSRGGGCQRVHHPQFRSRGAAHFSASPAWRGTRGRGGRGSRAGEKRGA</sequence>
<feature type="compositionally biased region" description="Basic residues" evidence="1">
    <location>
        <begin position="121"/>
        <end position="130"/>
    </location>
</feature>
<feature type="region of interest" description="Disordered" evidence="1">
    <location>
        <begin position="1"/>
        <end position="145"/>
    </location>
</feature>
<accession>G0NBC2</accession>
<proteinExistence type="predicted"/>
<dbReference type="AlphaFoldDB" id="G0NBC2"/>
<reference evidence="3" key="1">
    <citation type="submission" date="2011-07" db="EMBL/GenBank/DDBJ databases">
        <authorList>
            <consortium name="Caenorhabditis brenneri Sequencing and Analysis Consortium"/>
            <person name="Wilson R.K."/>
        </authorList>
    </citation>
    <scope>NUCLEOTIDE SEQUENCE [LARGE SCALE GENOMIC DNA]</scope>
    <source>
        <strain evidence="3">PB2801</strain>
    </source>
</reference>
<feature type="compositionally biased region" description="Basic residues" evidence="1">
    <location>
        <begin position="84"/>
        <end position="100"/>
    </location>
</feature>
<keyword evidence="3" id="KW-1185">Reference proteome</keyword>
<organism evidence="3">
    <name type="scientific">Caenorhabditis brenneri</name>
    <name type="common">Nematode worm</name>
    <dbReference type="NCBI Taxonomy" id="135651"/>
    <lineage>
        <taxon>Eukaryota</taxon>
        <taxon>Metazoa</taxon>
        <taxon>Ecdysozoa</taxon>
        <taxon>Nematoda</taxon>
        <taxon>Chromadorea</taxon>
        <taxon>Rhabditida</taxon>
        <taxon>Rhabditina</taxon>
        <taxon>Rhabditomorpha</taxon>
        <taxon>Rhabditoidea</taxon>
        <taxon>Rhabditidae</taxon>
        <taxon>Peloderinae</taxon>
        <taxon>Caenorhabditis</taxon>
    </lineage>
</organism>
<feature type="compositionally biased region" description="Acidic residues" evidence="1">
    <location>
        <begin position="1"/>
        <end position="16"/>
    </location>
</feature>
<evidence type="ECO:0000313" key="3">
    <source>
        <dbReference type="Proteomes" id="UP000008068"/>
    </source>
</evidence>
<name>G0NBC2_CAEBE</name>
<feature type="compositionally biased region" description="Basic and acidic residues" evidence="1">
    <location>
        <begin position="64"/>
        <end position="83"/>
    </location>
</feature>
<feature type="region of interest" description="Disordered" evidence="1">
    <location>
        <begin position="170"/>
        <end position="216"/>
    </location>
</feature>
<protein>
    <submittedName>
        <fullName evidence="2">Uncharacterized protein</fullName>
    </submittedName>
</protein>
<feature type="compositionally biased region" description="Basic and acidic residues" evidence="1">
    <location>
        <begin position="17"/>
        <end position="40"/>
    </location>
</feature>